<feature type="compositionally biased region" description="Basic residues" evidence="1">
    <location>
        <begin position="704"/>
        <end position="732"/>
    </location>
</feature>
<accession>A0A368US59</accession>
<evidence type="ECO:0000256" key="2">
    <source>
        <dbReference type="SAM" id="Phobius"/>
    </source>
</evidence>
<gene>
    <name evidence="3" type="ORF">DFO77_12638</name>
</gene>
<keyword evidence="2" id="KW-1133">Transmembrane helix</keyword>
<keyword evidence="4" id="KW-1185">Reference proteome</keyword>
<sequence>MNRKKAVLFGLFAVGTGIAVKKLWSLMDISDRVSFVISSFKIHNLVVPSNVLDIAGYRVILSVGIRIYNHSENTVNLQIPSVKAFYKGQPIGYSTPDGSTTIIRPNTAGEKSIRIEMPVHSLNSNGVTQDILYNSEQLKQLLAEHLTFSITVKINGATMTATKSLEGTGLALSAGPRKVKDGSKFNKYFPKPDNKNKRLTSNGEVEEVVDLAIQIVRDHHQETAQIAQVLKGRTIQETAANIFDFAYNYLQYRRDRPGVEELRTPARSWHDGQVRHKQMGIDSAGIDCDCYSIFCGSILHCLQIPFKFRITKYYGRDYYQHIYVCIPATDNNSEIIIDPVLDSFNFEKPYSEQKDDFNMASLYSVEGLAGMPIEMLHGIDNADLEDVITGRTFLEGLDGLGDVSDDDVLKKTYNYLVKTRDAIQTNPDLVKNFTNDPASLLNMLNDAIKYWHTPMRDQVLERLEKYEELLENSGVFKLSIQGLDGGLEGGFFKKIKRLAKKVGKGVSKVAKKGFKTITKIAKPLVAPILTAVVASNPLTMALAPAAGKLTSSLVNRSRGSSSRGKAVVPTTRLVQSAVASGRPMVSRPIVSRPMVSRPMVSRPVVRAQTYARPKAPVIAPRVTARAPVQSYATPMQTISTMSTPAPVQQPGFLARHKKKLLIGGGLLLVGTAAYVMFKPKRKPAALPRSTSRPKALAGPPAPNRTKKKRKPARRKPAVRRKTRRGVKKVVLR</sequence>
<dbReference type="EMBL" id="QPIZ01000026">
    <property type="protein sequence ID" value="RCW29681.1"/>
    <property type="molecule type" value="Genomic_DNA"/>
</dbReference>
<evidence type="ECO:0008006" key="5">
    <source>
        <dbReference type="Google" id="ProtNLM"/>
    </source>
</evidence>
<organism evidence="3 4">
    <name type="scientific">Marinilabilia salmonicolor</name>
    <dbReference type="NCBI Taxonomy" id="989"/>
    <lineage>
        <taxon>Bacteria</taxon>
        <taxon>Pseudomonadati</taxon>
        <taxon>Bacteroidota</taxon>
        <taxon>Bacteroidia</taxon>
        <taxon>Marinilabiliales</taxon>
        <taxon>Marinilabiliaceae</taxon>
        <taxon>Marinilabilia</taxon>
    </lineage>
</organism>
<evidence type="ECO:0000256" key="1">
    <source>
        <dbReference type="SAM" id="MobiDB-lite"/>
    </source>
</evidence>
<dbReference type="AlphaFoldDB" id="A0A368US59"/>
<comment type="caution">
    <text evidence="3">The sequence shown here is derived from an EMBL/GenBank/DDBJ whole genome shotgun (WGS) entry which is preliminary data.</text>
</comment>
<name>A0A368US59_9BACT</name>
<evidence type="ECO:0000313" key="3">
    <source>
        <dbReference type="EMBL" id="RCW29681.1"/>
    </source>
</evidence>
<keyword evidence="2" id="KW-0472">Membrane</keyword>
<evidence type="ECO:0000313" key="4">
    <source>
        <dbReference type="Proteomes" id="UP000252733"/>
    </source>
</evidence>
<dbReference type="Proteomes" id="UP000252733">
    <property type="component" value="Unassembled WGS sequence"/>
</dbReference>
<feature type="region of interest" description="Disordered" evidence="1">
    <location>
        <begin position="682"/>
        <end position="732"/>
    </location>
</feature>
<protein>
    <recommendedName>
        <fullName evidence="5">Transglutaminase superfamily protein</fullName>
    </recommendedName>
</protein>
<feature type="transmembrane region" description="Helical" evidence="2">
    <location>
        <begin position="660"/>
        <end position="677"/>
    </location>
</feature>
<proteinExistence type="predicted"/>
<reference evidence="3 4" key="1">
    <citation type="submission" date="2018-07" db="EMBL/GenBank/DDBJ databases">
        <title>Freshwater and sediment microbial communities from various areas in North America, analyzing microbe dynamics in response to fracking.</title>
        <authorList>
            <person name="Lamendella R."/>
        </authorList>
    </citation>
    <scope>NUCLEOTIDE SEQUENCE [LARGE SCALE GENOMIC DNA]</scope>
    <source>
        <strain evidence="3 4">160A</strain>
    </source>
</reference>
<dbReference type="RefSeq" id="WP_114437835.1">
    <property type="nucleotide sequence ID" value="NZ_QPIZ01000026.1"/>
</dbReference>
<keyword evidence="2" id="KW-0812">Transmembrane</keyword>